<feature type="transmembrane region" description="Helical" evidence="6">
    <location>
        <begin position="140"/>
        <end position="158"/>
    </location>
</feature>
<feature type="transmembrane region" description="Helical" evidence="6">
    <location>
        <begin position="100"/>
        <end position="120"/>
    </location>
</feature>
<feature type="domain" description="Cytochrome b561 bacterial/Ni-hydrogenase" evidence="7">
    <location>
        <begin position="12"/>
        <end position="173"/>
    </location>
</feature>
<dbReference type="GO" id="GO:0009055">
    <property type="term" value="F:electron transfer activity"/>
    <property type="evidence" value="ECO:0007669"/>
    <property type="project" value="InterPro"/>
</dbReference>
<protein>
    <submittedName>
        <fullName evidence="8">Cytochrome b</fullName>
    </submittedName>
</protein>
<dbReference type="GO" id="GO:0005886">
    <property type="term" value="C:plasma membrane"/>
    <property type="evidence" value="ECO:0007669"/>
    <property type="project" value="UniProtKB-SubCell"/>
</dbReference>
<evidence type="ECO:0000313" key="9">
    <source>
        <dbReference type="Proteomes" id="UP000192920"/>
    </source>
</evidence>
<evidence type="ECO:0000256" key="6">
    <source>
        <dbReference type="SAM" id="Phobius"/>
    </source>
</evidence>
<evidence type="ECO:0000256" key="1">
    <source>
        <dbReference type="ARBA" id="ARBA00004651"/>
    </source>
</evidence>
<keyword evidence="2" id="KW-1003">Cell membrane</keyword>
<gene>
    <name evidence="8" type="ORF">SAMN02745746_00735</name>
</gene>
<sequence>MNHTVQYETIRVWDRFVRFFHWALAGCILVNLLLLEEGDPPHRWVGYAAAALVLARIVWGFIGSRHARFSDFFPTPSRLAEHWRLLRQGRDHHHPGHNPLGALMMLALMALVLALGVTGYLMGTDAYWGEEWLENLHEALANTLAACVGLHVLAALLMSRLSRVNLVRAMVTGIKVRPVRDSAR</sequence>
<evidence type="ECO:0000259" key="7">
    <source>
        <dbReference type="Pfam" id="PF01292"/>
    </source>
</evidence>
<evidence type="ECO:0000256" key="3">
    <source>
        <dbReference type="ARBA" id="ARBA00022692"/>
    </source>
</evidence>
<dbReference type="RefSeq" id="WP_085275083.1">
    <property type="nucleotide sequence ID" value="NZ_FXAG01000003.1"/>
</dbReference>
<dbReference type="Proteomes" id="UP000192920">
    <property type="component" value="Unassembled WGS sequence"/>
</dbReference>
<name>A0A1Y6BHE2_9NEIS</name>
<keyword evidence="3 6" id="KW-0812">Transmembrane</keyword>
<dbReference type="InterPro" id="IPR051542">
    <property type="entry name" value="Hydrogenase_cytochrome"/>
</dbReference>
<dbReference type="InterPro" id="IPR016174">
    <property type="entry name" value="Di-haem_cyt_TM"/>
</dbReference>
<dbReference type="EMBL" id="FXAG01000003">
    <property type="protein sequence ID" value="SMF01609.1"/>
    <property type="molecule type" value="Genomic_DNA"/>
</dbReference>
<evidence type="ECO:0000256" key="4">
    <source>
        <dbReference type="ARBA" id="ARBA00022989"/>
    </source>
</evidence>
<keyword evidence="9" id="KW-1185">Reference proteome</keyword>
<keyword evidence="5 6" id="KW-0472">Membrane</keyword>
<dbReference type="STRING" id="1123014.SAMN02745746_00735"/>
<dbReference type="GO" id="GO:0022904">
    <property type="term" value="P:respiratory electron transport chain"/>
    <property type="evidence" value="ECO:0007669"/>
    <property type="project" value="InterPro"/>
</dbReference>
<feature type="transmembrane region" description="Helical" evidence="6">
    <location>
        <begin position="44"/>
        <end position="62"/>
    </location>
</feature>
<evidence type="ECO:0000256" key="5">
    <source>
        <dbReference type="ARBA" id="ARBA00023136"/>
    </source>
</evidence>
<accession>A0A1Y6BHE2</accession>
<dbReference type="InterPro" id="IPR011577">
    <property type="entry name" value="Cyt_b561_bac/Ni-Hgenase"/>
</dbReference>
<comment type="subcellular location">
    <subcellularLocation>
        <location evidence="1">Cell membrane</location>
        <topology evidence="1">Multi-pass membrane protein</topology>
    </subcellularLocation>
</comment>
<feature type="transmembrane region" description="Helical" evidence="6">
    <location>
        <begin position="12"/>
        <end position="32"/>
    </location>
</feature>
<dbReference type="PANTHER" id="PTHR30485:SF2">
    <property type="entry name" value="BLL0597 PROTEIN"/>
    <property type="match status" value="1"/>
</dbReference>
<keyword evidence="4 6" id="KW-1133">Transmembrane helix</keyword>
<dbReference type="GO" id="GO:0020037">
    <property type="term" value="F:heme binding"/>
    <property type="evidence" value="ECO:0007669"/>
    <property type="project" value="TreeGrafter"/>
</dbReference>
<dbReference type="PANTHER" id="PTHR30485">
    <property type="entry name" value="NI/FE-HYDROGENASE 1 B-TYPE CYTOCHROME SUBUNIT"/>
    <property type="match status" value="1"/>
</dbReference>
<dbReference type="Pfam" id="PF01292">
    <property type="entry name" value="Ni_hydr_CYTB"/>
    <property type="match status" value="1"/>
</dbReference>
<reference evidence="9" key="1">
    <citation type="submission" date="2017-04" db="EMBL/GenBank/DDBJ databases">
        <authorList>
            <person name="Varghese N."/>
            <person name="Submissions S."/>
        </authorList>
    </citation>
    <scope>NUCLEOTIDE SEQUENCE [LARGE SCALE GENOMIC DNA]</scope>
    <source>
        <strain evidence="9">DSM 22618</strain>
    </source>
</reference>
<dbReference type="SUPFAM" id="SSF81342">
    <property type="entry name" value="Transmembrane di-heme cytochromes"/>
    <property type="match status" value="1"/>
</dbReference>
<proteinExistence type="predicted"/>
<dbReference type="AlphaFoldDB" id="A0A1Y6BHE2"/>
<evidence type="ECO:0000313" key="8">
    <source>
        <dbReference type="EMBL" id="SMF01609.1"/>
    </source>
</evidence>
<organism evidence="8 9">
    <name type="scientific">Pseudogulbenkiania subflava DSM 22618</name>
    <dbReference type="NCBI Taxonomy" id="1123014"/>
    <lineage>
        <taxon>Bacteria</taxon>
        <taxon>Pseudomonadati</taxon>
        <taxon>Pseudomonadota</taxon>
        <taxon>Betaproteobacteria</taxon>
        <taxon>Neisseriales</taxon>
        <taxon>Chromobacteriaceae</taxon>
        <taxon>Pseudogulbenkiania</taxon>
    </lineage>
</organism>
<dbReference type="Gene3D" id="1.20.950.20">
    <property type="entry name" value="Transmembrane di-heme cytochromes, Chain C"/>
    <property type="match status" value="1"/>
</dbReference>
<evidence type="ECO:0000256" key="2">
    <source>
        <dbReference type="ARBA" id="ARBA00022475"/>
    </source>
</evidence>